<keyword evidence="1" id="KW-0812">Transmembrane</keyword>
<feature type="transmembrane region" description="Helical" evidence="1">
    <location>
        <begin position="149"/>
        <end position="171"/>
    </location>
</feature>
<keyword evidence="1" id="KW-0472">Membrane</keyword>
<protein>
    <submittedName>
        <fullName evidence="2">ABC-2 family transporter</fullName>
    </submittedName>
</protein>
<name>A0A2T0MR84_9ACTN</name>
<keyword evidence="3" id="KW-1185">Reference proteome</keyword>
<organism evidence="2 3">
    <name type="scientific">Nonomuraea fuscirosea</name>
    <dbReference type="NCBI Taxonomy" id="1291556"/>
    <lineage>
        <taxon>Bacteria</taxon>
        <taxon>Bacillati</taxon>
        <taxon>Actinomycetota</taxon>
        <taxon>Actinomycetes</taxon>
        <taxon>Streptosporangiales</taxon>
        <taxon>Streptosporangiaceae</taxon>
        <taxon>Nonomuraea</taxon>
    </lineage>
</organism>
<accession>A0A2T0MR84</accession>
<evidence type="ECO:0000313" key="2">
    <source>
        <dbReference type="EMBL" id="PRX60754.1"/>
    </source>
</evidence>
<proteinExistence type="predicted"/>
<feature type="transmembrane region" description="Helical" evidence="1">
    <location>
        <begin position="103"/>
        <end position="129"/>
    </location>
</feature>
<evidence type="ECO:0000313" key="3">
    <source>
        <dbReference type="Proteomes" id="UP000238312"/>
    </source>
</evidence>
<dbReference type="AlphaFoldDB" id="A0A2T0MR84"/>
<reference evidence="2 3" key="1">
    <citation type="submission" date="2018-03" db="EMBL/GenBank/DDBJ databases">
        <title>Genomic Encyclopedia of Type Strains, Phase III (KMG-III): the genomes of soil and plant-associated and newly described type strains.</title>
        <authorList>
            <person name="Whitman W."/>
        </authorList>
    </citation>
    <scope>NUCLEOTIDE SEQUENCE [LARGE SCALE GENOMIC DNA]</scope>
    <source>
        <strain evidence="2 3">CGMCC 4.7104</strain>
    </source>
</reference>
<evidence type="ECO:0000256" key="1">
    <source>
        <dbReference type="SAM" id="Phobius"/>
    </source>
</evidence>
<sequence>MTTDTPTAYRLPFGRLLRVEARKLLDTRTSLIMMGVLIGVAVALVVGRALAGGPTDLFTLAGTAGIASGTLLPVLGILSLTGEWSHRTALTTFTLEPRRGRVLAAKCLPVLAAAVAGCLLALLVAVPATALASAAQDGQVVWELDPGQVLGWIATTVLSTAQGLALGLLLLNAPAAIVIYLVNPMLWSFVGQLGPVGESAGEWLDPNRTISVLMSSDLTGGDAARLAVSVVLWIVIPAGVGVLRVLRREVR</sequence>
<feature type="transmembrane region" description="Helical" evidence="1">
    <location>
        <begin position="57"/>
        <end position="82"/>
    </location>
</feature>
<feature type="transmembrane region" description="Helical" evidence="1">
    <location>
        <begin position="178"/>
        <end position="197"/>
    </location>
</feature>
<dbReference type="RefSeq" id="WP_106246679.1">
    <property type="nucleotide sequence ID" value="NZ_PVNG01000016.1"/>
</dbReference>
<dbReference type="Proteomes" id="UP000238312">
    <property type="component" value="Unassembled WGS sequence"/>
</dbReference>
<feature type="transmembrane region" description="Helical" evidence="1">
    <location>
        <begin position="31"/>
        <end position="51"/>
    </location>
</feature>
<keyword evidence="1" id="KW-1133">Transmembrane helix</keyword>
<feature type="transmembrane region" description="Helical" evidence="1">
    <location>
        <begin position="223"/>
        <end position="246"/>
    </location>
</feature>
<dbReference type="EMBL" id="PVNG01000016">
    <property type="protein sequence ID" value="PRX60754.1"/>
    <property type="molecule type" value="Genomic_DNA"/>
</dbReference>
<gene>
    <name evidence="2" type="ORF">B0I32_116145</name>
</gene>
<comment type="caution">
    <text evidence="2">The sequence shown here is derived from an EMBL/GenBank/DDBJ whole genome shotgun (WGS) entry which is preliminary data.</text>
</comment>
<dbReference type="OrthoDB" id="3822725at2"/>